<keyword evidence="2" id="KW-1185">Reference proteome</keyword>
<name>A0A7W3IUQ7_9ACTN</name>
<dbReference type="RefSeq" id="WP_182561219.1">
    <property type="nucleotide sequence ID" value="NZ_JACGWT010000005.1"/>
</dbReference>
<sequence>MTEVPGLGPVLGLVWAAQPAVPPPGVDPERFAAAALADSYEVLADLDLVRAGVARAGGRPTAAETDELLWPGDVAVDADADAGDDLRALAARVVAGTEGGPALRGLLVVPADVPDLPGLVPAKLVRGLLRGDVCTAPETGGPGLAGFAVRLPWPEWLDVTVGLDHDPQEALVARAPQRRLVSRAPGWHRLRTPASVHRLDPGLEGWEQTRTLLGG</sequence>
<proteinExistence type="predicted"/>
<dbReference type="Proteomes" id="UP000523079">
    <property type="component" value="Unassembled WGS sequence"/>
</dbReference>
<dbReference type="EMBL" id="JACGWT010000005">
    <property type="protein sequence ID" value="MBA8795617.1"/>
    <property type="molecule type" value="Genomic_DNA"/>
</dbReference>
<evidence type="ECO:0000313" key="2">
    <source>
        <dbReference type="Proteomes" id="UP000523079"/>
    </source>
</evidence>
<evidence type="ECO:0000313" key="1">
    <source>
        <dbReference type="EMBL" id="MBA8795617.1"/>
    </source>
</evidence>
<evidence type="ECO:0008006" key="3">
    <source>
        <dbReference type="Google" id="ProtNLM"/>
    </source>
</evidence>
<reference evidence="1 2" key="1">
    <citation type="submission" date="2020-07" db="EMBL/GenBank/DDBJ databases">
        <title>Sequencing the genomes of 1000 actinobacteria strains.</title>
        <authorList>
            <person name="Klenk H.-P."/>
        </authorList>
    </citation>
    <scope>NUCLEOTIDE SEQUENCE [LARGE SCALE GENOMIC DNA]</scope>
    <source>
        <strain evidence="1 2">DSM 100723</strain>
    </source>
</reference>
<organism evidence="1 2">
    <name type="scientific">Microlunatus kandeliicorticis</name>
    <dbReference type="NCBI Taxonomy" id="1759536"/>
    <lineage>
        <taxon>Bacteria</taxon>
        <taxon>Bacillati</taxon>
        <taxon>Actinomycetota</taxon>
        <taxon>Actinomycetes</taxon>
        <taxon>Propionibacteriales</taxon>
        <taxon>Propionibacteriaceae</taxon>
        <taxon>Microlunatus</taxon>
    </lineage>
</organism>
<dbReference type="AlphaFoldDB" id="A0A7W3IUQ7"/>
<gene>
    <name evidence="1" type="ORF">FHX74_003253</name>
</gene>
<accession>A0A7W3IUQ7</accession>
<protein>
    <recommendedName>
        <fullName evidence="3">MobA-like NTP transferase domain-containing protein</fullName>
    </recommendedName>
</protein>
<comment type="caution">
    <text evidence="1">The sequence shown here is derived from an EMBL/GenBank/DDBJ whole genome shotgun (WGS) entry which is preliminary data.</text>
</comment>